<gene>
    <name evidence="2" type="ORF">GSMUA_288450.1</name>
</gene>
<keyword evidence="1" id="KW-0472">Membrane</keyword>
<sequence>MKLGHGECSWDIINLFQVCSILDCRTVALHTTLACYALKRVDYGNHVYLPIIFLSVFILVISSQYGCKILISICSLNSFRN</sequence>
<feature type="transmembrane region" description="Helical" evidence="1">
    <location>
        <begin position="47"/>
        <end position="71"/>
    </location>
</feature>
<keyword evidence="1" id="KW-1133">Transmembrane helix</keyword>
<proteinExistence type="predicted"/>
<dbReference type="EMBL" id="HG996466">
    <property type="protein sequence ID" value="CAG1858550.1"/>
    <property type="molecule type" value="Genomic_DNA"/>
</dbReference>
<organism evidence="2">
    <name type="scientific">Musa acuminata subsp. malaccensis</name>
    <name type="common">Wild banana</name>
    <name type="synonym">Musa malaccensis</name>
    <dbReference type="NCBI Taxonomy" id="214687"/>
    <lineage>
        <taxon>Eukaryota</taxon>
        <taxon>Viridiplantae</taxon>
        <taxon>Streptophyta</taxon>
        <taxon>Embryophyta</taxon>
        <taxon>Tracheophyta</taxon>
        <taxon>Spermatophyta</taxon>
        <taxon>Magnoliopsida</taxon>
        <taxon>Liliopsida</taxon>
        <taxon>Zingiberales</taxon>
        <taxon>Musaceae</taxon>
        <taxon>Musa</taxon>
    </lineage>
</organism>
<keyword evidence="1" id="KW-0812">Transmembrane</keyword>
<reference evidence="2" key="1">
    <citation type="submission" date="2021-03" db="EMBL/GenBank/DDBJ databases">
        <authorList>
            <consortium name="Genoscope - CEA"/>
            <person name="William W."/>
        </authorList>
    </citation>
    <scope>NUCLEOTIDE SEQUENCE</scope>
    <source>
        <strain evidence="2">Doubled-haploid Pahang</strain>
    </source>
</reference>
<dbReference type="AlphaFoldDB" id="A0A8D7FJZ6"/>
<name>A0A8D7FJZ6_MUSAM</name>
<evidence type="ECO:0000256" key="1">
    <source>
        <dbReference type="SAM" id="Phobius"/>
    </source>
</evidence>
<protein>
    <submittedName>
        <fullName evidence="2">(wild Malaysian banana) hypothetical protein</fullName>
    </submittedName>
</protein>
<accession>A0A8D7FJZ6</accession>
<evidence type="ECO:0000313" key="2">
    <source>
        <dbReference type="EMBL" id="CAG1858550.1"/>
    </source>
</evidence>